<proteinExistence type="predicted"/>
<evidence type="ECO:0000313" key="2">
    <source>
        <dbReference type="Proteomes" id="UP000248857"/>
    </source>
</evidence>
<name>A0A2W1JJF7_9CYAN</name>
<protein>
    <submittedName>
        <fullName evidence="1">Uncharacterized protein</fullName>
    </submittedName>
</protein>
<evidence type="ECO:0000313" key="1">
    <source>
        <dbReference type="EMBL" id="PZD70394.1"/>
    </source>
</evidence>
<dbReference type="RefSeq" id="WP_110989051.1">
    <property type="nucleotide sequence ID" value="NZ_CAWNWM010000039.1"/>
</dbReference>
<reference evidence="1 2" key="1">
    <citation type="journal article" date="2018" name="Sci. Rep.">
        <title>A novel species of the marine cyanobacterium Acaryochloris with a unique pigment content and lifestyle.</title>
        <authorList>
            <person name="Partensky F."/>
            <person name="Six C."/>
            <person name="Ratin M."/>
            <person name="Garczarek L."/>
            <person name="Vaulot D."/>
            <person name="Probert I."/>
            <person name="Calteau A."/>
            <person name="Gourvil P."/>
            <person name="Marie D."/>
            <person name="Grebert T."/>
            <person name="Bouchier C."/>
            <person name="Le Panse S."/>
            <person name="Gachenot M."/>
            <person name="Rodriguez F."/>
            <person name="Garrido J.L."/>
        </authorList>
    </citation>
    <scope>NUCLEOTIDE SEQUENCE [LARGE SCALE GENOMIC DNA]</scope>
    <source>
        <strain evidence="1 2">RCC1774</strain>
    </source>
</reference>
<organism evidence="1 2">
    <name type="scientific">Acaryochloris thomasi RCC1774</name>
    <dbReference type="NCBI Taxonomy" id="1764569"/>
    <lineage>
        <taxon>Bacteria</taxon>
        <taxon>Bacillati</taxon>
        <taxon>Cyanobacteriota</taxon>
        <taxon>Cyanophyceae</taxon>
        <taxon>Acaryochloridales</taxon>
        <taxon>Acaryochloridaceae</taxon>
        <taxon>Acaryochloris</taxon>
        <taxon>Acaryochloris thomasi</taxon>
    </lineage>
</organism>
<accession>A0A2W1JJF7</accession>
<keyword evidence="2" id="KW-1185">Reference proteome</keyword>
<sequence>MSQDLSSENLQKTAADFREMGNQLTSRVLILQNELGDSINNGDPQDSIERKRDDIDLTSARINQCFTKAIELDTKAALGIITSTDVIEAVATIGCVTSKVKIAIDKLNKIRSALRFVAAFIDIGAALATLGTSGGVSFANIRVLIERIEALSKIDQDGLSNDEINQLLQACL</sequence>
<gene>
    <name evidence="1" type="ORF">C1752_13120</name>
</gene>
<dbReference type="EMBL" id="PQWO01000039">
    <property type="protein sequence ID" value="PZD70394.1"/>
    <property type="molecule type" value="Genomic_DNA"/>
</dbReference>
<comment type="caution">
    <text evidence="1">The sequence shown here is derived from an EMBL/GenBank/DDBJ whole genome shotgun (WGS) entry which is preliminary data.</text>
</comment>
<dbReference type="Proteomes" id="UP000248857">
    <property type="component" value="Unassembled WGS sequence"/>
</dbReference>
<dbReference type="AlphaFoldDB" id="A0A2W1JJF7"/>